<evidence type="ECO:0000313" key="2">
    <source>
        <dbReference type="Proteomes" id="UP000197032"/>
    </source>
</evidence>
<evidence type="ECO:0000313" key="1">
    <source>
        <dbReference type="EMBL" id="GAW91330.1"/>
    </source>
</evidence>
<accession>A0A1Z5HPX3</accession>
<keyword evidence="2" id="KW-1185">Reference proteome</keyword>
<proteinExistence type="predicted"/>
<sequence>MACPHFKICRRTPYSLSQGKLNAIDDFAIFSEISNTHL</sequence>
<gene>
    <name evidence="1" type="ORF">KKC1_04920</name>
</gene>
<reference evidence="2" key="1">
    <citation type="journal article" date="2017" name="Appl. Environ. Microbiol.">
        <title>Genomic analysis of Calderihabitans maritimus KKC1, a thermophilic hydrogenogenic carboxydotrophic bacterium isolated from marine sediment.</title>
        <authorList>
            <person name="Omae K."/>
            <person name="Yoneda Y."/>
            <person name="Fukuyama Y."/>
            <person name="Yoshida T."/>
            <person name="Sako Y."/>
        </authorList>
    </citation>
    <scope>NUCLEOTIDE SEQUENCE [LARGE SCALE GENOMIC DNA]</scope>
    <source>
        <strain evidence="2">KKC1</strain>
    </source>
</reference>
<dbReference type="Proteomes" id="UP000197032">
    <property type="component" value="Unassembled WGS sequence"/>
</dbReference>
<name>A0A1Z5HPX3_9FIRM</name>
<protein>
    <submittedName>
        <fullName evidence="1">Uncharacterized protein</fullName>
    </submittedName>
</protein>
<dbReference type="EMBL" id="BDGJ01000013">
    <property type="protein sequence ID" value="GAW91330.1"/>
    <property type="molecule type" value="Genomic_DNA"/>
</dbReference>
<dbReference type="AlphaFoldDB" id="A0A1Z5HPX3"/>
<organism evidence="1 2">
    <name type="scientific">Calderihabitans maritimus</name>
    <dbReference type="NCBI Taxonomy" id="1246530"/>
    <lineage>
        <taxon>Bacteria</taxon>
        <taxon>Bacillati</taxon>
        <taxon>Bacillota</taxon>
        <taxon>Clostridia</taxon>
        <taxon>Neomoorellales</taxon>
        <taxon>Calderihabitantaceae</taxon>
        <taxon>Calderihabitans</taxon>
    </lineage>
</organism>
<comment type="caution">
    <text evidence="1">The sequence shown here is derived from an EMBL/GenBank/DDBJ whole genome shotgun (WGS) entry which is preliminary data.</text>
</comment>